<reference evidence="2" key="1">
    <citation type="submission" date="2017-02" db="EMBL/GenBank/DDBJ databases">
        <authorList>
            <person name="Varghese N."/>
            <person name="Submissions S."/>
        </authorList>
    </citation>
    <scope>NUCLEOTIDE SEQUENCE [LARGE SCALE GENOMIC DNA]</scope>
    <source>
        <strain evidence="2">ATCC 700200</strain>
    </source>
</reference>
<protein>
    <submittedName>
        <fullName evidence="1">Uncharacterized protein</fullName>
    </submittedName>
</protein>
<accession>A0A1T4Z6W4</accession>
<dbReference type="EMBL" id="FUYE01000047">
    <property type="protein sequence ID" value="SKB09613.1"/>
    <property type="molecule type" value="Genomic_DNA"/>
</dbReference>
<proteinExistence type="predicted"/>
<dbReference type="AlphaFoldDB" id="A0A1T4Z6W4"/>
<evidence type="ECO:0000313" key="2">
    <source>
        <dbReference type="Proteomes" id="UP000190774"/>
    </source>
</evidence>
<name>A0A1T4Z6W4_9BACT</name>
<dbReference type="STRING" id="48467.SAMN02745166_05165"/>
<gene>
    <name evidence="1" type="ORF">SAMN02745166_05165</name>
</gene>
<keyword evidence="2" id="KW-1185">Reference proteome</keyword>
<organism evidence="1 2">
    <name type="scientific">Prosthecobacter debontii</name>
    <dbReference type="NCBI Taxonomy" id="48467"/>
    <lineage>
        <taxon>Bacteria</taxon>
        <taxon>Pseudomonadati</taxon>
        <taxon>Verrucomicrobiota</taxon>
        <taxon>Verrucomicrobiia</taxon>
        <taxon>Verrucomicrobiales</taxon>
        <taxon>Verrucomicrobiaceae</taxon>
        <taxon>Prosthecobacter</taxon>
    </lineage>
</organism>
<evidence type="ECO:0000313" key="1">
    <source>
        <dbReference type="EMBL" id="SKB09613.1"/>
    </source>
</evidence>
<dbReference type="Proteomes" id="UP000190774">
    <property type="component" value="Unassembled WGS sequence"/>
</dbReference>
<sequence length="78" mass="9651">MYKRTHSFEIEKYFKLFKLIIKKRLETGFLTTTDFKNKTLKLKLKPLTEEQIKALEWINNNELFLKENIEFLLKRRKK</sequence>